<evidence type="ECO:0000313" key="4">
    <source>
        <dbReference type="Proteomes" id="UP001168107"/>
    </source>
</evidence>
<keyword evidence="4" id="KW-1185">Reference proteome</keyword>
<dbReference type="Pfam" id="PF01527">
    <property type="entry name" value="HTH_Tnp_1"/>
    <property type="match status" value="1"/>
</dbReference>
<dbReference type="InterPro" id="IPR048020">
    <property type="entry name" value="Transpos_IS3"/>
</dbReference>
<dbReference type="Pfam" id="PF13276">
    <property type="entry name" value="HTH_21"/>
    <property type="match status" value="1"/>
</dbReference>
<evidence type="ECO:0000259" key="2">
    <source>
        <dbReference type="PROSITE" id="PS50994"/>
    </source>
</evidence>
<reference evidence="3" key="1">
    <citation type="submission" date="2024-05" db="EMBL/GenBank/DDBJ databases">
        <title>WGS of Aeromonas isolates.</title>
        <authorList>
            <person name="Lee H."/>
        </authorList>
    </citation>
    <scope>NUCLEOTIDE SEQUENCE</scope>
    <source>
        <strain evidence="3">SU58-3</strain>
    </source>
</reference>
<dbReference type="InterPro" id="IPR025948">
    <property type="entry name" value="HTH-like_dom"/>
</dbReference>
<dbReference type="InterPro" id="IPR009057">
    <property type="entry name" value="Homeodomain-like_sf"/>
</dbReference>
<dbReference type="SUPFAM" id="SSF46689">
    <property type="entry name" value="Homeodomain-like"/>
    <property type="match status" value="1"/>
</dbReference>
<dbReference type="RefSeq" id="WP_290018356.1">
    <property type="nucleotide sequence ID" value="NZ_JAOPLL010000003.1"/>
</dbReference>
<dbReference type="Gene3D" id="3.30.420.10">
    <property type="entry name" value="Ribonuclease H-like superfamily/Ribonuclease H"/>
    <property type="match status" value="1"/>
</dbReference>
<evidence type="ECO:0000256" key="1">
    <source>
        <dbReference type="ARBA" id="ARBA00009964"/>
    </source>
</evidence>
<comment type="similarity">
    <text evidence="1">Belongs to the transposase 8 family.</text>
</comment>
<accession>A0ABT7PYM8</accession>
<gene>
    <name evidence="3" type="ORF">OB935_10095</name>
</gene>
<proteinExistence type="inferred from homology"/>
<dbReference type="PANTHER" id="PTHR46889">
    <property type="entry name" value="TRANSPOSASE INSF FOR INSERTION SEQUENCE IS3B-RELATED"/>
    <property type="match status" value="1"/>
</dbReference>
<dbReference type="EMBL" id="JAOPLL010000003">
    <property type="protein sequence ID" value="MDM5072195.1"/>
    <property type="molecule type" value="Genomic_DNA"/>
</dbReference>
<dbReference type="Gene3D" id="1.10.10.60">
    <property type="entry name" value="Homeodomain-like"/>
    <property type="match status" value="1"/>
</dbReference>
<dbReference type="InterPro" id="IPR012337">
    <property type="entry name" value="RNaseH-like_sf"/>
</dbReference>
<sequence length="359" mass="41703">MTRQRYPETFKIEAVKQVTERGRPVADVARALGVSSHSLYAWLKQYGKPADQQHEESALQAEIRLLKAELRQVTEEPQHFKGGRRVLCQRVKERYAFITSRLDRYSVVTLCQTLGVHRSGFYAWLKQPASPRQQEDERLTRLVKQSWLESGAVYGYRKIHRDLRDLGEACGKHRVAKLMKREGLRSQTGYQRRKGHYGGKSTLAAPNTLARQFKVPAPNISWVTDITYIRTQEGWLYLAVDALLMAVWRRKPKQPVLVHSDQGSQFTGGEWQDFLKAHNLSCSMSRRGNCHDNAVAESFFQLLKRERIKRRIYSTRDEARSDVFDYIEMFYNPIRRHGSNDGLSPVEFEKQFNVQQQSV</sequence>
<dbReference type="InterPro" id="IPR002514">
    <property type="entry name" value="Transposase_8"/>
</dbReference>
<dbReference type="InterPro" id="IPR001584">
    <property type="entry name" value="Integrase_cat-core"/>
</dbReference>
<organism evidence="3 4">
    <name type="scientific">Aeromonas bestiarum</name>
    <dbReference type="NCBI Taxonomy" id="105751"/>
    <lineage>
        <taxon>Bacteria</taxon>
        <taxon>Pseudomonadati</taxon>
        <taxon>Pseudomonadota</taxon>
        <taxon>Gammaproteobacteria</taxon>
        <taxon>Aeromonadales</taxon>
        <taxon>Aeromonadaceae</taxon>
        <taxon>Aeromonas</taxon>
    </lineage>
</organism>
<protein>
    <submittedName>
        <fullName evidence="3">IS3 family transposase</fullName>
    </submittedName>
</protein>
<dbReference type="Pfam" id="PF00665">
    <property type="entry name" value="rve"/>
    <property type="match status" value="1"/>
</dbReference>
<dbReference type="InterPro" id="IPR050900">
    <property type="entry name" value="Transposase_IS3/IS150/IS904"/>
</dbReference>
<dbReference type="InterPro" id="IPR036397">
    <property type="entry name" value="RNaseH_sf"/>
</dbReference>
<dbReference type="Proteomes" id="UP001168107">
    <property type="component" value="Unassembled WGS sequence"/>
</dbReference>
<evidence type="ECO:0000313" key="3">
    <source>
        <dbReference type="EMBL" id="MDM5072195.1"/>
    </source>
</evidence>
<dbReference type="SUPFAM" id="SSF53098">
    <property type="entry name" value="Ribonuclease H-like"/>
    <property type="match status" value="1"/>
</dbReference>
<name>A0ABT7PYM8_9GAMM</name>
<dbReference type="NCBIfam" id="NF033516">
    <property type="entry name" value="transpos_IS3"/>
    <property type="match status" value="2"/>
</dbReference>
<dbReference type="PROSITE" id="PS50994">
    <property type="entry name" value="INTEGRASE"/>
    <property type="match status" value="1"/>
</dbReference>
<dbReference type="Pfam" id="PF13333">
    <property type="entry name" value="rve_2"/>
    <property type="match status" value="1"/>
</dbReference>
<feature type="domain" description="Integrase catalytic" evidence="2">
    <location>
        <begin position="239"/>
        <end position="353"/>
    </location>
</feature>
<dbReference type="PANTHER" id="PTHR46889:SF4">
    <property type="entry name" value="TRANSPOSASE INSO FOR INSERTION SEQUENCE ELEMENT IS911B-RELATED"/>
    <property type="match status" value="1"/>
</dbReference>
<comment type="caution">
    <text evidence="3">The sequence shown here is derived from an EMBL/GenBank/DDBJ whole genome shotgun (WGS) entry which is preliminary data.</text>
</comment>